<dbReference type="InterPro" id="IPR014001">
    <property type="entry name" value="Helicase_ATP-bd"/>
</dbReference>
<feature type="binding site" evidence="16">
    <location>
        <position position="604"/>
    </location>
    <ligand>
        <name>ATP</name>
        <dbReference type="ChEBI" id="CHEBI:30616"/>
    </ligand>
</feature>
<dbReference type="GO" id="GO:0065002">
    <property type="term" value="P:intracellular protein transmembrane transport"/>
    <property type="evidence" value="ECO:0007669"/>
    <property type="project" value="UniProtKB-UniRule"/>
</dbReference>
<comment type="caution">
    <text evidence="22">The sequence shown here is derived from an EMBL/GenBank/DDBJ whole genome shotgun (WGS) entry which is preliminary data.</text>
</comment>
<comment type="cofactor">
    <cofactor evidence="1">
        <name>Zn(2+)</name>
        <dbReference type="ChEBI" id="CHEBI:29105"/>
    </cofactor>
</comment>
<keyword evidence="13 16" id="KW-1278">Translocase</keyword>
<dbReference type="SUPFAM" id="SSF52540">
    <property type="entry name" value="P-loop containing nucleoside triphosphate hydrolases"/>
    <property type="match status" value="2"/>
</dbReference>
<comment type="subcellular location">
    <subcellularLocation>
        <location evidence="16">Cell membrane</location>
        <topology evidence="16">Peripheral membrane protein</topology>
        <orientation evidence="16">Cytoplasmic side</orientation>
    </subcellularLocation>
    <subcellularLocation>
        <location evidence="2 16">Cytoplasm</location>
    </subcellularLocation>
    <text evidence="16">Distribution is 50-50.</text>
</comment>
<evidence type="ECO:0000256" key="12">
    <source>
        <dbReference type="ARBA" id="ARBA00022927"/>
    </source>
</evidence>
<dbReference type="AlphaFoldDB" id="A0A538U239"/>
<evidence type="ECO:0000256" key="11">
    <source>
        <dbReference type="ARBA" id="ARBA00022840"/>
    </source>
</evidence>
<evidence type="ECO:0000256" key="17">
    <source>
        <dbReference type="RuleBase" id="RU003874"/>
    </source>
</evidence>
<dbReference type="InterPro" id="IPR020937">
    <property type="entry name" value="SecA_CS"/>
</dbReference>
<dbReference type="InterPro" id="IPR004027">
    <property type="entry name" value="SEC_C_motif"/>
</dbReference>
<feature type="domain" description="SecA family profile" evidence="21">
    <location>
        <begin position="3"/>
        <end position="682"/>
    </location>
</feature>
<dbReference type="PROSITE" id="PS51196">
    <property type="entry name" value="SECA_MOTOR_DEAD"/>
    <property type="match status" value="1"/>
</dbReference>
<dbReference type="InterPro" id="IPR036670">
    <property type="entry name" value="SecA_X-link_sf"/>
</dbReference>
<comment type="catalytic activity">
    <reaction evidence="16">
        <text>ATP + H2O + cellular proteinSide 1 = ADP + phosphate + cellular proteinSide 2.</text>
        <dbReference type="EC" id="7.4.2.8"/>
    </reaction>
</comment>
<protein>
    <recommendedName>
        <fullName evidence="16 17">Protein translocase subunit SecA</fullName>
        <ecNumber evidence="16">7.4.2.8</ecNumber>
    </recommendedName>
</protein>
<dbReference type="InterPro" id="IPR044722">
    <property type="entry name" value="SecA_SF2_C"/>
</dbReference>
<evidence type="ECO:0000256" key="15">
    <source>
        <dbReference type="ARBA" id="ARBA00023136"/>
    </source>
</evidence>
<feature type="domain" description="Helicase C-terminal" evidence="20">
    <location>
        <begin position="529"/>
        <end position="681"/>
    </location>
</feature>
<dbReference type="PROSITE" id="PS51192">
    <property type="entry name" value="HELICASE_ATP_BIND_1"/>
    <property type="match status" value="1"/>
</dbReference>
<evidence type="ECO:0000256" key="1">
    <source>
        <dbReference type="ARBA" id="ARBA00001947"/>
    </source>
</evidence>
<dbReference type="GO" id="GO:0005829">
    <property type="term" value="C:cytosol"/>
    <property type="evidence" value="ECO:0007669"/>
    <property type="project" value="TreeGrafter"/>
</dbReference>
<dbReference type="PANTHER" id="PTHR30612">
    <property type="entry name" value="SECA INNER MEMBRANE COMPONENT OF SEC PROTEIN SECRETION SYSTEM"/>
    <property type="match status" value="1"/>
</dbReference>
<dbReference type="InterPro" id="IPR000185">
    <property type="entry name" value="SecA"/>
</dbReference>
<evidence type="ECO:0000256" key="18">
    <source>
        <dbReference type="SAM" id="MobiDB-lite"/>
    </source>
</evidence>
<dbReference type="InterPro" id="IPR027417">
    <property type="entry name" value="P-loop_NTPase"/>
</dbReference>
<keyword evidence="10" id="KW-0862">Zinc</keyword>
<feature type="compositionally biased region" description="Basic and acidic residues" evidence="18">
    <location>
        <begin position="899"/>
        <end position="910"/>
    </location>
</feature>
<dbReference type="GO" id="GO:0005886">
    <property type="term" value="C:plasma membrane"/>
    <property type="evidence" value="ECO:0007669"/>
    <property type="project" value="UniProtKB-SubCell"/>
</dbReference>
<dbReference type="PRINTS" id="PR00906">
    <property type="entry name" value="SECA"/>
</dbReference>
<evidence type="ECO:0000256" key="10">
    <source>
        <dbReference type="ARBA" id="ARBA00022833"/>
    </source>
</evidence>
<name>A0A538U239_UNCEI</name>
<comment type="subunit">
    <text evidence="16">Monomer and homodimer. Part of the essential Sec protein translocation apparatus which comprises SecA, SecYEG and auxiliary proteins SecDF. Other proteins may also be involved.</text>
</comment>
<dbReference type="SMART" id="SM00490">
    <property type="entry name" value="HELICc"/>
    <property type="match status" value="1"/>
</dbReference>
<evidence type="ECO:0000256" key="8">
    <source>
        <dbReference type="ARBA" id="ARBA00022723"/>
    </source>
</evidence>
<dbReference type="FunFam" id="3.40.50.300:FF:000246">
    <property type="entry name" value="Preprotein translocase subunit SecA"/>
    <property type="match status" value="1"/>
</dbReference>
<dbReference type="InterPro" id="IPR011130">
    <property type="entry name" value="SecA_preprotein_X-link_dom"/>
</dbReference>
<dbReference type="PROSITE" id="PS51194">
    <property type="entry name" value="HELICASE_CTER"/>
    <property type="match status" value="1"/>
</dbReference>
<keyword evidence="14 16" id="KW-0811">Translocation</keyword>
<evidence type="ECO:0000256" key="13">
    <source>
        <dbReference type="ARBA" id="ARBA00022967"/>
    </source>
</evidence>
<evidence type="ECO:0000256" key="9">
    <source>
        <dbReference type="ARBA" id="ARBA00022741"/>
    </source>
</evidence>
<evidence type="ECO:0000259" key="21">
    <source>
        <dbReference type="PROSITE" id="PS51196"/>
    </source>
</evidence>
<dbReference type="GO" id="GO:0008564">
    <property type="term" value="F:protein-exporting ATPase activity"/>
    <property type="evidence" value="ECO:0007669"/>
    <property type="project" value="UniProtKB-EC"/>
</dbReference>
<dbReference type="InterPro" id="IPR011116">
    <property type="entry name" value="SecA_Wing/Scaffold"/>
</dbReference>
<dbReference type="Proteomes" id="UP000319836">
    <property type="component" value="Unassembled WGS sequence"/>
</dbReference>
<dbReference type="Pfam" id="PF02810">
    <property type="entry name" value="SEC-C"/>
    <property type="match status" value="1"/>
</dbReference>
<keyword evidence="6 16" id="KW-0963">Cytoplasm</keyword>
<comment type="similarity">
    <text evidence="3 16 17">Belongs to the SecA family.</text>
</comment>
<proteinExistence type="inferred from homology"/>
<dbReference type="CDD" id="cd17928">
    <property type="entry name" value="DEXDc_SecA"/>
    <property type="match status" value="1"/>
</dbReference>
<dbReference type="EMBL" id="VBPA01000258">
    <property type="protein sequence ID" value="TMQ69871.1"/>
    <property type="molecule type" value="Genomic_DNA"/>
</dbReference>
<evidence type="ECO:0000256" key="7">
    <source>
        <dbReference type="ARBA" id="ARBA00022519"/>
    </source>
</evidence>
<comment type="function">
    <text evidence="16">Part of the Sec protein translocase complex. Interacts with the SecYEG preprotein conducting channel. Has a central role in coupling the hydrolysis of ATP to the transfer of proteins into and across the cell membrane, serving as an ATP-driven molecular motor driving the stepwise translocation of polypeptide chains across the membrane.</text>
</comment>
<organism evidence="22 23">
    <name type="scientific">Eiseniibacteriota bacterium</name>
    <dbReference type="NCBI Taxonomy" id="2212470"/>
    <lineage>
        <taxon>Bacteria</taxon>
        <taxon>Candidatus Eiseniibacteriota</taxon>
    </lineage>
</organism>
<dbReference type="Pfam" id="PF07517">
    <property type="entry name" value="SecA_DEAD"/>
    <property type="match status" value="1"/>
</dbReference>
<feature type="region of interest" description="Disordered" evidence="18">
    <location>
        <begin position="899"/>
        <end position="981"/>
    </location>
</feature>
<keyword evidence="8" id="KW-0479">Metal-binding</keyword>
<evidence type="ECO:0000256" key="5">
    <source>
        <dbReference type="ARBA" id="ARBA00022475"/>
    </source>
</evidence>
<dbReference type="Gene3D" id="3.10.450.50">
    <property type="match status" value="1"/>
</dbReference>
<dbReference type="Pfam" id="PF01043">
    <property type="entry name" value="SecA_PP_bind"/>
    <property type="match status" value="1"/>
</dbReference>
<dbReference type="SMART" id="SM00958">
    <property type="entry name" value="SecA_PP_bind"/>
    <property type="match status" value="1"/>
</dbReference>
<feature type="domain" description="Helicase ATP-binding" evidence="19">
    <location>
        <begin position="117"/>
        <end position="275"/>
    </location>
</feature>
<sequence length="981" mass="111213">MLESLMKSVFGSKHERDRGRVEPIVDEINRIFESYRGLSDDQLRAKTTEFKARLAEAVKDVSDPEERKRVERETLDDLLPDAFAAVKTACSRLLGKRWTVVGIEITWDMVPYDVQLIGGVMLHEGRIAEMATGEGKTLVATMPLYLNALAGRGAHLVTVNDYLARRDSEWMGEVYRFLGLTVGCIQNQMDPPTRRVQYQCDITYGTNNEFGFDYLRDNMAVRPEHRVQRGFVYAIVDEVDSVLIDEARTPLIISGPVEHSDQGFDDLKPLVENLVRTQNQTVVGWLAEAEAQFADAKKAAEAGLTLLRVQRAAPKHKRFLKLLSEQPGLKRLITSTELDYLRDKRMHEVDEALLYAIDEKNRNVDLLERGRELMSPQDPERFVVPDLAAQLSELEGNEEHNVQALLKAYSRYDKDVEYVVQDGKVLIVDEFTGRLMPGRRYSEGLHQAIEAEEGVRVEGETQTLATITLQNFFRMYEKLAGMTGTAETEAREFWEIYKLDVSIIPTNRPIHRTDHDDVVYRTKREKYNALIDEIANCHERGQPSLVGTISVEVSELLSRMLKRRGIKHNVLNAKYHQQEAEIVASAGQRGSVTIATNMAGRGTDIKLGQGVADLGGLHILGTERHESRRIDRQLRGRAGRQGDRGSSRFYLSLEDDLMRLFGSERISGLMQRMGVQEGEVIEHPWVTRSIGTAQKRVEAHNFDIRKHLLEYDNVMNQQRTVVYDMRNKALTSEDMSETVLDAIEEAVRDRVAKVTGGESTHRDEWNFKTLSDELSFLLMRPVSPADLETTDYAELEEKVVAVAESAYRGREAEFGAPVLRDLERHLYLYTLDEHWRDHLYELDHLKGGIGLRAYGQRDPLIEYKKEAFNLFDTLLREVHEDFVQRLFRVQLVPEAMAEVERRPAPRRTVEQHAAAEAFGSSLQPASGGDGDEARASRPTPAAAPKVRTAPRVGRNDPCPCGSGKKYKKCHMPIDQGVGSET</sequence>
<dbReference type="SUPFAM" id="SSF81767">
    <property type="entry name" value="Pre-protein crosslinking domain of SecA"/>
    <property type="match status" value="1"/>
</dbReference>
<dbReference type="InterPro" id="IPR001650">
    <property type="entry name" value="Helicase_C-like"/>
</dbReference>
<evidence type="ECO:0000256" key="2">
    <source>
        <dbReference type="ARBA" id="ARBA00004496"/>
    </source>
</evidence>
<evidence type="ECO:0000256" key="4">
    <source>
        <dbReference type="ARBA" id="ARBA00022448"/>
    </source>
</evidence>
<dbReference type="PROSITE" id="PS01312">
    <property type="entry name" value="SECA"/>
    <property type="match status" value="1"/>
</dbReference>
<dbReference type="GO" id="GO:0046872">
    <property type="term" value="F:metal ion binding"/>
    <property type="evidence" value="ECO:0007669"/>
    <property type="project" value="UniProtKB-KW"/>
</dbReference>
<dbReference type="InterPro" id="IPR036266">
    <property type="entry name" value="SecA_Wing/Scaffold_sf"/>
</dbReference>
<reference evidence="22 23" key="1">
    <citation type="journal article" date="2019" name="Nat. Microbiol.">
        <title>Mediterranean grassland soil C-N compound turnover is dependent on rainfall and depth, and is mediated by genomically divergent microorganisms.</title>
        <authorList>
            <person name="Diamond S."/>
            <person name="Andeer P.F."/>
            <person name="Li Z."/>
            <person name="Crits-Christoph A."/>
            <person name="Burstein D."/>
            <person name="Anantharaman K."/>
            <person name="Lane K.R."/>
            <person name="Thomas B.C."/>
            <person name="Pan C."/>
            <person name="Northen T.R."/>
            <person name="Banfield J.F."/>
        </authorList>
    </citation>
    <scope>NUCLEOTIDE SEQUENCE [LARGE SCALE GENOMIC DNA]</scope>
    <source>
        <strain evidence="22">WS_10</strain>
    </source>
</reference>
<evidence type="ECO:0000313" key="23">
    <source>
        <dbReference type="Proteomes" id="UP000319836"/>
    </source>
</evidence>
<evidence type="ECO:0000259" key="20">
    <source>
        <dbReference type="PROSITE" id="PS51194"/>
    </source>
</evidence>
<dbReference type="GO" id="GO:0005524">
    <property type="term" value="F:ATP binding"/>
    <property type="evidence" value="ECO:0007669"/>
    <property type="project" value="UniProtKB-UniRule"/>
</dbReference>
<dbReference type="Gene3D" id="1.10.3060.10">
    <property type="entry name" value="Helical scaffold and wing domains of SecA"/>
    <property type="match status" value="1"/>
</dbReference>
<evidence type="ECO:0000256" key="16">
    <source>
        <dbReference type="HAMAP-Rule" id="MF_01382"/>
    </source>
</evidence>
<keyword evidence="7" id="KW-0997">Cell inner membrane</keyword>
<keyword evidence="12 16" id="KW-0653">Protein transport</keyword>
<evidence type="ECO:0000256" key="14">
    <source>
        <dbReference type="ARBA" id="ARBA00023010"/>
    </source>
</evidence>
<keyword evidence="15 16" id="KW-0472">Membrane</keyword>
<dbReference type="PANTHER" id="PTHR30612:SF0">
    <property type="entry name" value="CHLOROPLAST PROTEIN-TRANSPORTING ATPASE"/>
    <property type="match status" value="1"/>
</dbReference>
<dbReference type="Gene3D" id="3.40.50.300">
    <property type="entry name" value="P-loop containing nucleotide triphosphate hydrolases"/>
    <property type="match status" value="4"/>
</dbReference>
<dbReference type="GO" id="GO:0043952">
    <property type="term" value="P:protein transport by the Sec complex"/>
    <property type="evidence" value="ECO:0007669"/>
    <property type="project" value="TreeGrafter"/>
</dbReference>
<dbReference type="FunFam" id="1.10.3060.10:FF:000003">
    <property type="entry name" value="Protein translocase subunit SecA"/>
    <property type="match status" value="1"/>
</dbReference>
<feature type="binding site" evidence="16">
    <location>
        <position position="115"/>
    </location>
    <ligand>
        <name>ATP</name>
        <dbReference type="ChEBI" id="CHEBI:30616"/>
    </ligand>
</feature>
<dbReference type="InterPro" id="IPR011115">
    <property type="entry name" value="SecA_DEAD"/>
</dbReference>
<dbReference type="SMART" id="SM00957">
    <property type="entry name" value="SecA_DEAD"/>
    <property type="match status" value="1"/>
</dbReference>
<evidence type="ECO:0000256" key="6">
    <source>
        <dbReference type="ARBA" id="ARBA00022490"/>
    </source>
</evidence>
<dbReference type="HAMAP" id="MF_01382">
    <property type="entry name" value="SecA"/>
    <property type="match status" value="1"/>
</dbReference>
<evidence type="ECO:0000313" key="22">
    <source>
        <dbReference type="EMBL" id="TMQ69871.1"/>
    </source>
</evidence>
<keyword evidence="5 16" id="KW-1003">Cell membrane</keyword>
<gene>
    <name evidence="16 22" type="primary">secA</name>
    <name evidence="22" type="ORF">E6K80_10335</name>
</gene>
<dbReference type="GO" id="GO:0017038">
    <property type="term" value="P:protein import"/>
    <property type="evidence" value="ECO:0007669"/>
    <property type="project" value="InterPro"/>
</dbReference>
<keyword evidence="4 16" id="KW-0813">Transport</keyword>
<accession>A0A538U239</accession>
<dbReference type="InterPro" id="IPR014018">
    <property type="entry name" value="SecA_motor_DEAD"/>
</dbReference>
<dbReference type="Pfam" id="PF21090">
    <property type="entry name" value="P-loop_SecA"/>
    <property type="match status" value="2"/>
</dbReference>
<evidence type="ECO:0000259" key="19">
    <source>
        <dbReference type="PROSITE" id="PS51192"/>
    </source>
</evidence>
<dbReference type="GO" id="GO:0031522">
    <property type="term" value="C:cell envelope Sec protein transport complex"/>
    <property type="evidence" value="ECO:0007669"/>
    <property type="project" value="TreeGrafter"/>
</dbReference>
<dbReference type="EC" id="7.4.2.8" evidence="16"/>
<keyword evidence="11 16" id="KW-0067">ATP-binding</keyword>
<keyword evidence="9 16" id="KW-0547">Nucleotide-binding</keyword>
<dbReference type="NCBIfam" id="TIGR00963">
    <property type="entry name" value="secA"/>
    <property type="match status" value="1"/>
</dbReference>
<dbReference type="CDD" id="cd18803">
    <property type="entry name" value="SF2_C_secA"/>
    <property type="match status" value="1"/>
</dbReference>
<dbReference type="FunFam" id="3.40.50.300:FF:000694">
    <property type="entry name" value="Preprotein translocase subunit SecA"/>
    <property type="match status" value="1"/>
</dbReference>
<dbReference type="Pfam" id="PF07516">
    <property type="entry name" value="SecA_SW"/>
    <property type="match status" value="1"/>
</dbReference>
<dbReference type="Gene3D" id="3.90.1440.10">
    <property type="entry name" value="SecA, preprotein cross-linking domain"/>
    <property type="match status" value="1"/>
</dbReference>
<feature type="binding site" evidence="16">
    <location>
        <begin position="133"/>
        <end position="137"/>
    </location>
    <ligand>
        <name>ATP</name>
        <dbReference type="ChEBI" id="CHEBI:30616"/>
    </ligand>
</feature>
<dbReference type="SUPFAM" id="SSF81886">
    <property type="entry name" value="Helical scaffold and wing domains of SecA"/>
    <property type="match status" value="1"/>
</dbReference>
<evidence type="ECO:0000256" key="3">
    <source>
        <dbReference type="ARBA" id="ARBA00007650"/>
    </source>
</evidence>
<dbReference type="GO" id="GO:0006605">
    <property type="term" value="P:protein targeting"/>
    <property type="evidence" value="ECO:0007669"/>
    <property type="project" value="UniProtKB-UniRule"/>
</dbReference>